<evidence type="ECO:0000313" key="1">
    <source>
        <dbReference type="EMBL" id="AKJ64794.1"/>
    </source>
</evidence>
<gene>
    <name evidence="1" type="ORF">L21SP4_01551</name>
</gene>
<dbReference type="EMBL" id="CP010904">
    <property type="protein sequence ID" value="AKJ64794.1"/>
    <property type="molecule type" value="Genomic_DNA"/>
</dbReference>
<dbReference type="AlphaFoldDB" id="A0A0G3EKU3"/>
<sequence length="141" mass="15207">MCAGKRTPQREIWSARFWFGIGFSYSGLPAGLADGIDGYYSFEAEGAFFEASMGGEYEVMDRLTLAPSAVLGWNSGYIADGHDGANHFALSLEAITPLKDGLDLVATFAYSWAIDADPEPYPGDEALENFPFAGVALRATF</sequence>
<dbReference type="STRING" id="1307763.L21SP4_01551"/>
<dbReference type="KEGG" id="vbl:L21SP4_01551"/>
<reference evidence="1 2" key="2">
    <citation type="journal article" date="2016" name="ISME J.">
        <title>Characterization of the first cultured representative of Verrucomicrobia subdivision 5 indicates the proposal of a novel phylum.</title>
        <authorList>
            <person name="Spring S."/>
            <person name="Bunk B."/>
            <person name="Sproer C."/>
            <person name="Schumann P."/>
            <person name="Rohde M."/>
            <person name="Tindall B.J."/>
            <person name="Klenk H.P."/>
        </authorList>
    </citation>
    <scope>NUCLEOTIDE SEQUENCE [LARGE SCALE GENOMIC DNA]</scope>
    <source>
        <strain evidence="1 2">L21-Fru-AB</strain>
    </source>
</reference>
<protein>
    <submittedName>
        <fullName evidence="1">Uncharacterized protein</fullName>
    </submittedName>
</protein>
<keyword evidence="2" id="KW-1185">Reference proteome</keyword>
<dbReference type="Proteomes" id="UP000035268">
    <property type="component" value="Chromosome"/>
</dbReference>
<evidence type="ECO:0000313" key="2">
    <source>
        <dbReference type="Proteomes" id="UP000035268"/>
    </source>
</evidence>
<proteinExistence type="predicted"/>
<name>A0A0G3EKU3_9BACT</name>
<organism evidence="1 2">
    <name type="scientific">Kiritimatiella glycovorans</name>
    <dbReference type="NCBI Taxonomy" id="1307763"/>
    <lineage>
        <taxon>Bacteria</taxon>
        <taxon>Pseudomonadati</taxon>
        <taxon>Kiritimatiellota</taxon>
        <taxon>Kiritimatiellia</taxon>
        <taxon>Kiritimatiellales</taxon>
        <taxon>Kiritimatiellaceae</taxon>
        <taxon>Kiritimatiella</taxon>
    </lineage>
</organism>
<reference evidence="2" key="1">
    <citation type="submission" date="2015-02" db="EMBL/GenBank/DDBJ databases">
        <title>Description and complete genome sequence of the first cultured representative of the subdivision 5 of the Verrucomicrobia phylum.</title>
        <authorList>
            <person name="Spring S."/>
            <person name="Bunk B."/>
            <person name="Sproer C."/>
            <person name="Klenk H.-P."/>
        </authorList>
    </citation>
    <scope>NUCLEOTIDE SEQUENCE [LARGE SCALE GENOMIC DNA]</scope>
    <source>
        <strain evidence="2">L21-Fru-AB</strain>
    </source>
</reference>
<accession>A0A0G3EKU3</accession>